<evidence type="ECO:0000256" key="1">
    <source>
        <dbReference type="SAM" id="MobiDB-lite"/>
    </source>
</evidence>
<feature type="non-terminal residue" evidence="2">
    <location>
        <position position="258"/>
    </location>
</feature>
<evidence type="ECO:0000313" key="3">
    <source>
        <dbReference type="Proteomes" id="UP000327493"/>
    </source>
</evidence>
<dbReference type="AlphaFoldDB" id="A0A5J5CNU1"/>
<name>A0A5J5CNU1_9PERO</name>
<proteinExistence type="predicted"/>
<feature type="region of interest" description="Disordered" evidence="1">
    <location>
        <begin position="22"/>
        <end position="69"/>
    </location>
</feature>
<sequence length="258" mass="28671">MDLQESPPLSSCYVLRIKSEESDGGSIWGRRQRWSRERRSKGKTRQLKHADEGSALFTQHRRQRLGGGEGGDLGGVESYCAGAIEFGLWIGYKSLGYFGGEPIPPTPPTSSLSTWQDGEEFPEFHSQGGTDFFAASPKPSSFTLFRAHGTRSAAVHNFSSSTHLDSWRPSRRQIIDQSAAIRLWPSEHWGMQHAEQEEPQCDPTLCPSVTPCCPVPSLAWASSPLKPSVPEATSLDLYRVTGEWEMSGVVRYMFACWC</sequence>
<dbReference type="EMBL" id="VOFY01000020">
    <property type="protein sequence ID" value="KAA8582060.1"/>
    <property type="molecule type" value="Genomic_DNA"/>
</dbReference>
<feature type="compositionally biased region" description="Basic residues" evidence="1">
    <location>
        <begin position="30"/>
        <end position="47"/>
    </location>
</feature>
<accession>A0A5J5CNU1</accession>
<comment type="caution">
    <text evidence="2">The sequence shown here is derived from an EMBL/GenBank/DDBJ whole genome shotgun (WGS) entry which is preliminary data.</text>
</comment>
<gene>
    <name evidence="2" type="ORF">FQN60_008800</name>
</gene>
<protein>
    <submittedName>
        <fullName evidence="2">Uncharacterized protein</fullName>
    </submittedName>
</protein>
<evidence type="ECO:0000313" key="2">
    <source>
        <dbReference type="EMBL" id="KAA8582060.1"/>
    </source>
</evidence>
<organism evidence="2 3">
    <name type="scientific">Etheostoma spectabile</name>
    <name type="common">orangethroat darter</name>
    <dbReference type="NCBI Taxonomy" id="54343"/>
    <lineage>
        <taxon>Eukaryota</taxon>
        <taxon>Metazoa</taxon>
        <taxon>Chordata</taxon>
        <taxon>Craniata</taxon>
        <taxon>Vertebrata</taxon>
        <taxon>Euteleostomi</taxon>
        <taxon>Actinopterygii</taxon>
        <taxon>Neopterygii</taxon>
        <taxon>Teleostei</taxon>
        <taxon>Neoteleostei</taxon>
        <taxon>Acanthomorphata</taxon>
        <taxon>Eupercaria</taxon>
        <taxon>Perciformes</taxon>
        <taxon>Percoidei</taxon>
        <taxon>Percidae</taxon>
        <taxon>Etheostomatinae</taxon>
        <taxon>Etheostoma</taxon>
    </lineage>
</organism>
<reference evidence="2 3" key="1">
    <citation type="submission" date="2019-08" db="EMBL/GenBank/DDBJ databases">
        <title>A chromosome-level genome assembly, high-density linkage maps, and genome scans reveal the genomic architecture of hybrid incompatibilities underlying speciation via character displacement in darters (Percidae: Etheostominae).</title>
        <authorList>
            <person name="Moran R.L."/>
            <person name="Catchen J.M."/>
            <person name="Fuller R.C."/>
        </authorList>
    </citation>
    <scope>NUCLEOTIDE SEQUENCE [LARGE SCALE GENOMIC DNA]</scope>
    <source>
        <strain evidence="2">EspeVRDwgs_2016</strain>
        <tissue evidence="2">Muscle</tissue>
    </source>
</reference>
<dbReference type="Proteomes" id="UP000327493">
    <property type="component" value="Chromosome 20"/>
</dbReference>
<keyword evidence="3" id="KW-1185">Reference proteome</keyword>